<dbReference type="PANTHER" id="PTHR46481">
    <property type="entry name" value="ZINC FINGER BED DOMAIN-CONTAINING PROTEIN 4"/>
    <property type="match status" value="1"/>
</dbReference>
<dbReference type="GO" id="GO:0005634">
    <property type="term" value="C:nucleus"/>
    <property type="evidence" value="ECO:0007669"/>
    <property type="project" value="UniProtKB-SubCell"/>
</dbReference>
<organism evidence="7 8">
    <name type="scientific">Puccinia graminis f. sp. tritici</name>
    <dbReference type="NCBI Taxonomy" id="56615"/>
    <lineage>
        <taxon>Eukaryota</taxon>
        <taxon>Fungi</taxon>
        <taxon>Dikarya</taxon>
        <taxon>Basidiomycota</taxon>
        <taxon>Pucciniomycotina</taxon>
        <taxon>Pucciniomycetes</taxon>
        <taxon>Pucciniales</taxon>
        <taxon>Pucciniaceae</taxon>
        <taxon>Puccinia</taxon>
    </lineage>
</organism>
<evidence type="ECO:0000256" key="4">
    <source>
        <dbReference type="ARBA" id="ARBA00022833"/>
    </source>
</evidence>
<feature type="domain" description="HAT C-terminal dimerisation" evidence="6">
    <location>
        <begin position="43"/>
        <end position="102"/>
    </location>
</feature>
<keyword evidence="5" id="KW-0539">Nucleus</keyword>
<evidence type="ECO:0000256" key="5">
    <source>
        <dbReference type="ARBA" id="ARBA00023242"/>
    </source>
</evidence>
<name>A0A5B0LWD8_PUCGR</name>
<evidence type="ECO:0000313" key="7">
    <source>
        <dbReference type="EMBL" id="KAA1068802.1"/>
    </source>
</evidence>
<dbReference type="GO" id="GO:0046983">
    <property type="term" value="F:protein dimerization activity"/>
    <property type="evidence" value="ECO:0007669"/>
    <property type="project" value="InterPro"/>
</dbReference>
<dbReference type="InterPro" id="IPR052035">
    <property type="entry name" value="ZnF_BED_domain_contain"/>
</dbReference>
<dbReference type="GO" id="GO:0008270">
    <property type="term" value="F:zinc ion binding"/>
    <property type="evidence" value="ECO:0007669"/>
    <property type="project" value="UniProtKB-KW"/>
</dbReference>
<dbReference type="AlphaFoldDB" id="A0A5B0LWD8"/>
<dbReference type="InterPro" id="IPR012337">
    <property type="entry name" value="RNaseH-like_sf"/>
</dbReference>
<evidence type="ECO:0000256" key="2">
    <source>
        <dbReference type="ARBA" id="ARBA00022723"/>
    </source>
</evidence>
<keyword evidence="8" id="KW-1185">Reference proteome</keyword>
<comment type="subcellular location">
    <subcellularLocation>
        <location evidence="1">Nucleus</location>
    </subcellularLocation>
</comment>
<evidence type="ECO:0000256" key="1">
    <source>
        <dbReference type="ARBA" id="ARBA00004123"/>
    </source>
</evidence>
<evidence type="ECO:0000313" key="8">
    <source>
        <dbReference type="Proteomes" id="UP000324748"/>
    </source>
</evidence>
<dbReference type="InterPro" id="IPR008906">
    <property type="entry name" value="HATC_C_dom"/>
</dbReference>
<keyword evidence="4" id="KW-0862">Zinc</keyword>
<keyword evidence="2" id="KW-0479">Metal-binding</keyword>
<dbReference type="Pfam" id="PF05699">
    <property type="entry name" value="Dimer_Tnp_hAT"/>
    <property type="match status" value="1"/>
</dbReference>
<dbReference type="OrthoDB" id="2506934at2759"/>
<reference evidence="7 8" key="1">
    <citation type="submission" date="2019-05" db="EMBL/GenBank/DDBJ databases">
        <title>Emergence of the Ug99 lineage of the wheat stem rust pathogen through somatic hybridization.</title>
        <authorList>
            <person name="Li F."/>
            <person name="Upadhyaya N.M."/>
            <person name="Sperschneider J."/>
            <person name="Matny O."/>
            <person name="Nguyen-Phuc H."/>
            <person name="Mago R."/>
            <person name="Raley C."/>
            <person name="Miller M.E."/>
            <person name="Silverstein K.A.T."/>
            <person name="Henningsen E."/>
            <person name="Hirsch C.D."/>
            <person name="Visser B."/>
            <person name="Pretorius Z.A."/>
            <person name="Steffenson B.J."/>
            <person name="Schwessinger B."/>
            <person name="Dodds P.N."/>
            <person name="Figueroa M."/>
        </authorList>
    </citation>
    <scope>NUCLEOTIDE SEQUENCE [LARGE SCALE GENOMIC DNA]</scope>
    <source>
        <strain evidence="7">21-0</strain>
    </source>
</reference>
<dbReference type="SUPFAM" id="SSF53098">
    <property type="entry name" value="Ribonuclease H-like"/>
    <property type="match status" value="1"/>
</dbReference>
<accession>A0A5B0LWD8</accession>
<sequence length="104" mass="11728">MVPGFGTGLEGHPEERTPESRANNFFVSALYQPTPEIDGIQAEIRLYLKEDVETKDIEVLPYWASRQKSSPKLALMARRYLSIPATSAASERVFSTGRRVVSWQ</sequence>
<protein>
    <recommendedName>
        <fullName evidence="6">HAT C-terminal dimerisation domain-containing protein</fullName>
    </recommendedName>
</protein>
<gene>
    <name evidence="7" type="ORF">PGT21_002392</name>
</gene>
<proteinExistence type="predicted"/>
<comment type="caution">
    <text evidence="7">The sequence shown here is derived from an EMBL/GenBank/DDBJ whole genome shotgun (WGS) entry which is preliminary data.</text>
</comment>
<dbReference type="PANTHER" id="PTHR46481:SF10">
    <property type="entry name" value="ZINC FINGER BED DOMAIN-CONTAINING PROTEIN 39"/>
    <property type="match status" value="1"/>
</dbReference>
<keyword evidence="3" id="KW-0863">Zinc-finger</keyword>
<dbReference type="EMBL" id="VSWC01000183">
    <property type="protein sequence ID" value="KAA1068802.1"/>
    <property type="molecule type" value="Genomic_DNA"/>
</dbReference>
<dbReference type="Proteomes" id="UP000324748">
    <property type="component" value="Unassembled WGS sequence"/>
</dbReference>
<evidence type="ECO:0000259" key="6">
    <source>
        <dbReference type="Pfam" id="PF05699"/>
    </source>
</evidence>
<evidence type="ECO:0000256" key="3">
    <source>
        <dbReference type="ARBA" id="ARBA00022771"/>
    </source>
</evidence>